<dbReference type="Pfam" id="PF12955">
    <property type="entry name" value="Vps3844_C"/>
    <property type="match status" value="1"/>
</dbReference>
<evidence type="ECO:0000256" key="1">
    <source>
        <dbReference type="PROSITE-ProRule" id="PRU00076"/>
    </source>
</evidence>
<keyword evidence="3" id="KW-0732">Signal</keyword>
<feature type="transmembrane region" description="Helical" evidence="2">
    <location>
        <begin position="343"/>
        <end position="363"/>
    </location>
</feature>
<dbReference type="PANTHER" id="PTHR36853">
    <property type="entry name" value="EXPRESSED PROTEIN"/>
    <property type="match status" value="1"/>
</dbReference>
<name>S2IZ45_MUCC1</name>
<keyword evidence="1" id="KW-0245">EGF-like domain</keyword>
<evidence type="ECO:0000256" key="3">
    <source>
        <dbReference type="SAM" id="SignalP"/>
    </source>
</evidence>
<dbReference type="eggNOG" id="ENOG502T6T4">
    <property type="taxonomic scope" value="Eukaryota"/>
</dbReference>
<dbReference type="GO" id="GO:0005783">
    <property type="term" value="C:endoplasmic reticulum"/>
    <property type="evidence" value="ECO:0007669"/>
    <property type="project" value="TreeGrafter"/>
</dbReference>
<dbReference type="VEuPathDB" id="FungiDB:HMPREF1544_12148"/>
<evidence type="ECO:0000313" key="6">
    <source>
        <dbReference type="Proteomes" id="UP000014254"/>
    </source>
</evidence>
<dbReference type="PANTHER" id="PTHR36853:SF1">
    <property type="entry name" value="DUF3844 DOMAIN-CONTAINING PROTEIN"/>
    <property type="match status" value="1"/>
</dbReference>
<dbReference type="EMBL" id="KE124205">
    <property type="protein sequence ID" value="EPB81152.1"/>
    <property type="molecule type" value="Genomic_DNA"/>
</dbReference>
<feature type="chain" id="PRO_5004508831" description="EGF-like domain-containing protein" evidence="3">
    <location>
        <begin position="20"/>
        <end position="383"/>
    </location>
</feature>
<protein>
    <recommendedName>
        <fullName evidence="4">EGF-like domain-containing protein</fullName>
    </recommendedName>
</protein>
<keyword evidence="2" id="KW-0472">Membrane</keyword>
<dbReference type="Proteomes" id="UP000014254">
    <property type="component" value="Unassembled WGS sequence"/>
</dbReference>
<feature type="domain" description="EGF-like" evidence="4">
    <location>
        <begin position="293"/>
        <end position="333"/>
    </location>
</feature>
<dbReference type="STRING" id="1220926.S2IZ45"/>
<dbReference type="InterPro" id="IPR024382">
    <property type="entry name" value="Vps3844_C"/>
</dbReference>
<dbReference type="InterPro" id="IPR053065">
    <property type="entry name" value="Archenteron_Induction-Rel"/>
</dbReference>
<feature type="signal peptide" evidence="3">
    <location>
        <begin position="1"/>
        <end position="19"/>
    </location>
</feature>
<evidence type="ECO:0000313" key="5">
    <source>
        <dbReference type="EMBL" id="EPB81152.1"/>
    </source>
</evidence>
<proteinExistence type="predicted"/>
<evidence type="ECO:0000259" key="4">
    <source>
        <dbReference type="PROSITE" id="PS50026"/>
    </source>
</evidence>
<evidence type="ECO:0000256" key="2">
    <source>
        <dbReference type="SAM" id="Phobius"/>
    </source>
</evidence>
<gene>
    <name evidence="5" type="ORF">HMPREF1544_12148</name>
</gene>
<accession>S2IZ45</accession>
<dbReference type="OrthoDB" id="5583277at2759"/>
<keyword evidence="2" id="KW-0812">Transmembrane</keyword>
<dbReference type="OMA" id="ENCYTCA"/>
<dbReference type="InParanoid" id="S2IZ45"/>
<reference evidence="6" key="1">
    <citation type="submission" date="2013-05" db="EMBL/GenBank/DDBJ databases">
        <title>The Genome sequence of Mucor circinelloides f. circinelloides 1006PhL.</title>
        <authorList>
            <consortium name="The Broad Institute Genomics Platform"/>
            <person name="Cuomo C."/>
            <person name="Earl A."/>
            <person name="Findley K."/>
            <person name="Lee S.C."/>
            <person name="Walker B."/>
            <person name="Young S."/>
            <person name="Zeng Q."/>
            <person name="Gargeya S."/>
            <person name="Fitzgerald M."/>
            <person name="Haas B."/>
            <person name="Abouelleil A."/>
            <person name="Allen A.W."/>
            <person name="Alvarado L."/>
            <person name="Arachchi H.M."/>
            <person name="Berlin A.M."/>
            <person name="Chapman S.B."/>
            <person name="Gainer-Dewar J."/>
            <person name="Goldberg J."/>
            <person name="Griggs A."/>
            <person name="Gujja S."/>
            <person name="Hansen M."/>
            <person name="Howarth C."/>
            <person name="Imamovic A."/>
            <person name="Ireland A."/>
            <person name="Larimer J."/>
            <person name="McCowan C."/>
            <person name="Murphy C."/>
            <person name="Pearson M."/>
            <person name="Poon T.W."/>
            <person name="Priest M."/>
            <person name="Roberts A."/>
            <person name="Saif S."/>
            <person name="Shea T."/>
            <person name="Sisk P."/>
            <person name="Sykes S."/>
            <person name="Wortman J."/>
            <person name="Nusbaum C."/>
            <person name="Birren B."/>
        </authorList>
    </citation>
    <scope>NUCLEOTIDE SEQUENCE [LARGE SCALE GENOMIC DNA]</scope>
    <source>
        <strain evidence="6">1006PhL</strain>
    </source>
</reference>
<dbReference type="PROSITE" id="PS50026">
    <property type="entry name" value="EGF_3"/>
    <property type="match status" value="1"/>
</dbReference>
<comment type="caution">
    <text evidence="1">Lacks conserved residue(s) required for the propagation of feature annotation.</text>
</comment>
<sequence>MKLLSLTTVIASVLTGVLARSSVHLVSSNNNENTLSSTTPEVSLNSFSMFYSHMMDTSSEHPALRMQNENNMDSLKNVQELASLLPQSSNLFEKKVDGSMVVIVSGAKPDMFDTSFYVSDDEPENYASLVEANVDEMIKNNDDLSIVTYKDQEATIKMGANVIEKITQDEHMYEEFKMDFSDYSTDLFNMENEAASKFITEVQVVKDVSQYSNPEEIRLIEMNTLSLIGQEYGFESSEYKEAQLIVKDLFEKFVIPNFQGLHARGVSTFILTPSSSINKKKRALPVEETCFKTFDACKNGTSNCSGNGQCTKIQENCYTCACKSSSYVGEACQYVDAVADFQLLFWTSVLLVVITASVVVCVYQSGNIVDGGIIMAQSLPKQD</sequence>
<dbReference type="AlphaFoldDB" id="S2IZ45"/>
<keyword evidence="6" id="KW-1185">Reference proteome</keyword>
<keyword evidence="2" id="KW-1133">Transmembrane helix</keyword>
<dbReference type="InterPro" id="IPR000742">
    <property type="entry name" value="EGF"/>
</dbReference>
<organism evidence="5 6">
    <name type="scientific">Mucor circinelloides f. circinelloides (strain 1006PhL)</name>
    <name type="common">Mucormycosis agent</name>
    <name type="synonym">Calyptromyces circinelloides</name>
    <dbReference type="NCBI Taxonomy" id="1220926"/>
    <lineage>
        <taxon>Eukaryota</taxon>
        <taxon>Fungi</taxon>
        <taxon>Fungi incertae sedis</taxon>
        <taxon>Mucoromycota</taxon>
        <taxon>Mucoromycotina</taxon>
        <taxon>Mucoromycetes</taxon>
        <taxon>Mucorales</taxon>
        <taxon>Mucorineae</taxon>
        <taxon>Mucoraceae</taxon>
        <taxon>Mucor</taxon>
    </lineage>
</organism>